<feature type="domain" description="VWFA" evidence="4">
    <location>
        <begin position="275"/>
        <end position="464"/>
    </location>
</feature>
<dbReference type="Pfam" id="PF25106">
    <property type="entry name" value="VWA_4"/>
    <property type="match status" value="1"/>
</dbReference>
<evidence type="ECO:0000256" key="1">
    <source>
        <dbReference type="ARBA" id="ARBA00004613"/>
    </source>
</evidence>
<dbReference type="Proteomes" id="UP001203607">
    <property type="component" value="Unassembled WGS sequence"/>
</dbReference>
<gene>
    <name evidence="5" type="ORF">M3P19_06015</name>
</gene>
<dbReference type="EMBL" id="JAMFMA010000001">
    <property type="protein sequence ID" value="MCL6273557.1"/>
    <property type="molecule type" value="Genomic_DNA"/>
</dbReference>
<dbReference type="SUPFAM" id="SSF53300">
    <property type="entry name" value="vWA-like"/>
    <property type="match status" value="1"/>
</dbReference>
<evidence type="ECO:0000313" key="5">
    <source>
        <dbReference type="EMBL" id="MCL6273557.1"/>
    </source>
</evidence>
<comment type="caution">
    <text evidence="5">The sequence shown here is derived from an EMBL/GenBank/DDBJ whole genome shotgun (WGS) entry which is preliminary data.</text>
</comment>
<dbReference type="PANTHER" id="PTHR47763:SF1">
    <property type="entry name" value="DUF659 DOMAIN-CONTAINING PROTEIN"/>
    <property type="match status" value="1"/>
</dbReference>
<reference evidence="5 6" key="1">
    <citation type="submission" date="2022-05" db="EMBL/GenBank/DDBJ databases">
        <authorList>
            <person name="Park J.-S."/>
        </authorList>
    </citation>
    <scope>NUCLEOTIDE SEQUENCE [LARGE SCALE GENOMIC DNA]</scope>
    <source>
        <strain evidence="5 6">2012CJ35-5</strain>
    </source>
</reference>
<evidence type="ECO:0000313" key="6">
    <source>
        <dbReference type="Proteomes" id="UP001203607"/>
    </source>
</evidence>
<dbReference type="InterPro" id="IPR056861">
    <property type="entry name" value="HMCN1-like_VWA"/>
</dbReference>
<dbReference type="InterPro" id="IPR036465">
    <property type="entry name" value="vWFA_dom_sf"/>
</dbReference>
<accession>A0ABT0PQ90</accession>
<keyword evidence="6" id="KW-1185">Reference proteome</keyword>
<dbReference type="PANTHER" id="PTHR47763">
    <property type="entry name" value="ALPHA-PROTEIN KINASE VWKA"/>
    <property type="match status" value="1"/>
</dbReference>
<dbReference type="SUPFAM" id="SSF49464">
    <property type="entry name" value="Carboxypeptidase regulatory domain-like"/>
    <property type="match status" value="1"/>
</dbReference>
<evidence type="ECO:0000259" key="4">
    <source>
        <dbReference type="PROSITE" id="PS50234"/>
    </source>
</evidence>
<sequence length="478" mass="53713">MEIGLERNLKTMSIMRTSVLFSILFFTVSSLSAQKINITGKVVDETETPLPGVIITVGDTDNSTHTDFDGNYKISAKIGEILFFTYLGMKTERVTVTENTIINVVMSEDSEMLEEVVVAGYSVSKALSGRVGGVYVGSNYGAGILTAGEINDIQDFQEWRKTLKRKEYQKIQEDWGFYLENKLEVSIANNKNEPLANISVKVFNDNPSSNSPIMKTKTDAFGKAIIFKDLHSRKLDEYYYVQVQHNSKIHGKKINANAKTVDFTLNEKSVAKNVDIMFTIDATGSMGDEMDYLKEELRDIINRIDDNIGSKRVALTFYRDVNDEYLTRDFDFDSDIEKVQRNLNRQSANGGGDYQEAVDEALKVSMSKSWDVNAKAKLLFFLLDAPPHLTEQSVGLIQKQIKIAQEKGVKIVPVVASGADKTVEFLMRFFSVSTNGTYVFLTDDSGIGNKHLKPTKEDYSVEKLNDIIVRIVKKYARV</sequence>
<dbReference type="PROSITE" id="PS50234">
    <property type="entry name" value="VWFA"/>
    <property type="match status" value="1"/>
</dbReference>
<dbReference type="CDD" id="cd00198">
    <property type="entry name" value="vWFA"/>
    <property type="match status" value="1"/>
</dbReference>
<dbReference type="Gene3D" id="2.60.40.1120">
    <property type="entry name" value="Carboxypeptidase-like, regulatory domain"/>
    <property type="match status" value="1"/>
</dbReference>
<protein>
    <submittedName>
        <fullName evidence="5">Carboxypeptidase-like regulatory domain-containing protein</fullName>
    </submittedName>
</protein>
<dbReference type="SMART" id="SM00327">
    <property type="entry name" value="VWA"/>
    <property type="match status" value="1"/>
</dbReference>
<evidence type="ECO:0000256" key="2">
    <source>
        <dbReference type="ARBA" id="ARBA00022525"/>
    </source>
</evidence>
<dbReference type="RefSeq" id="WP_249656730.1">
    <property type="nucleotide sequence ID" value="NZ_JAMFMA010000001.1"/>
</dbReference>
<keyword evidence="2" id="KW-0964">Secreted</keyword>
<dbReference type="InterPro" id="IPR002035">
    <property type="entry name" value="VWF_A"/>
</dbReference>
<evidence type="ECO:0000256" key="3">
    <source>
        <dbReference type="ARBA" id="ARBA00022729"/>
    </source>
</evidence>
<dbReference type="Gene3D" id="3.40.50.410">
    <property type="entry name" value="von Willebrand factor, type A domain"/>
    <property type="match status" value="1"/>
</dbReference>
<dbReference type="InterPro" id="IPR052969">
    <property type="entry name" value="Thr-specific_kinase-like"/>
</dbReference>
<dbReference type="InterPro" id="IPR008969">
    <property type="entry name" value="CarboxyPept-like_regulatory"/>
</dbReference>
<proteinExistence type="predicted"/>
<comment type="subcellular location">
    <subcellularLocation>
        <location evidence="1">Secreted</location>
    </subcellularLocation>
</comment>
<keyword evidence="3" id="KW-0732">Signal</keyword>
<dbReference type="Pfam" id="PF13715">
    <property type="entry name" value="CarbopepD_reg_2"/>
    <property type="match status" value="1"/>
</dbReference>
<name>A0ABT0PQ90_9FLAO</name>
<organism evidence="5 6">
    <name type="scientific">Flagellimonas spongiicola</name>
    <dbReference type="NCBI Taxonomy" id="2942208"/>
    <lineage>
        <taxon>Bacteria</taxon>
        <taxon>Pseudomonadati</taxon>
        <taxon>Bacteroidota</taxon>
        <taxon>Flavobacteriia</taxon>
        <taxon>Flavobacteriales</taxon>
        <taxon>Flavobacteriaceae</taxon>
        <taxon>Flagellimonas</taxon>
    </lineage>
</organism>